<evidence type="ECO:0008006" key="4">
    <source>
        <dbReference type="Google" id="ProtNLM"/>
    </source>
</evidence>
<sequence length="345" mass="34610">MNTALKITAFSAGLATVFGASYGIGHATGGPSAKPATAAHAGHASAAPSDQASLGGDGASGRDGGPGGDGASDSVSASDSAGLLPGGLQISEGGYTLSLGDPYVTAGAPADLRFRILGADGKPVTAYRTAHGKELHLIVAPRDLSTFQHLHPTRAADGTWRTSTALPAAGEYHVFADFTPAGASQGLTLGADLHAAGDLRPVPPARTGRTVTVDGYQVTLTGDLVPGRSTRIGLAVAKDGRPVTDLQPYLGAYGHLVALRAGDLAYLHVHPDGEPGDGTAPGPDITFTTTAPSRGGYRLFLDFRHGGVVRTAAFTVAAADSQTAASPTTSASASASAEHDGDHRH</sequence>
<protein>
    <recommendedName>
        <fullName evidence="4">Secreted protein</fullName>
    </recommendedName>
</protein>
<evidence type="ECO:0000313" key="2">
    <source>
        <dbReference type="EMBL" id="WLQ58040.1"/>
    </source>
</evidence>
<keyword evidence="3" id="KW-1185">Reference proteome</keyword>
<evidence type="ECO:0000256" key="1">
    <source>
        <dbReference type="SAM" id="MobiDB-lite"/>
    </source>
</evidence>
<gene>
    <name evidence="2" type="ORF">P8A19_22565</name>
</gene>
<feature type="compositionally biased region" description="Gly residues" evidence="1">
    <location>
        <begin position="55"/>
        <end position="70"/>
    </location>
</feature>
<accession>A0ABY9IRL8</accession>
<reference evidence="2 3" key="1">
    <citation type="submission" date="2023-03" db="EMBL/GenBank/DDBJ databases">
        <title>Isolation and description of six Streptomyces strains from soil environments, able to metabolize different microbial glucans.</title>
        <authorList>
            <person name="Widen T."/>
            <person name="Larsbrink J."/>
        </authorList>
    </citation>
    <scope>NUCLEOTIDE SEQUENCE [LARGE SCALE GENOMIC DNA]</scope>
    <source>
        <strain evidence="2 3">Alt2</strain>
    </source>
</reference>
<feature type="region of interest" description="Disordered" evidence="1">
    <location>
        <begin position="30"/>
        <end position="80"/>
    </location>
</feature>
<organism evidence="2 3">
    <name type="scientific">Streptomyces poriferorum</name>
    <dbReference type="NCBI Taxonomy" id="2798799"/>
    <lineage>
        <taxon>Bacteria</taxon>
        <taxon>Bacillati</taxon>
        <taxon>Actinomycetota</taxon>
        <taxon>Actinomycetes</taxon>
        <taxon>Kitasatosporales</taxon>
        <taxon>Streptomycetaceae</taxon>
        <taxon>Streptomyces</taxon>
    </lineage>
</organism>
<name>A0ABY9IRL8_9ACTN</name>
<dbReference type="EMBL" id="CP120988">
    <property type="protein sequence ID" value="WLQ58040.1"/>
    <property type="molecule type" value="Genomic_DNA"/>
</dbReference>
<feature type="region of interest" description="Disordered" evidence="1">
    <location>
        <begin position="319"/>
        <end position="345"/>
    </location>
</feature>
<dbReference type="RefSeq" id="WP_306070650.1">
    <property type="nucleotide sequence ID" value="NZ_CP120988.1"/>
</dbReference>
<feature type="compositionally biased region" description="Low complexity" evidence="1">
    <location>
        <begin position="30"/>
        <end position="54"/>
    </location>
</feature>
<feature type="compositionally biased region" description="Low complexity" evidence="1">
    <location>
        <begin position="319"/>
        <end position="336"/>
    </location>
</feature>
<evidence type="ECO:0000313" key="3">
    <source>
        <dbReference type="Proteomes" id="UP001235744"/>
    </source>
</evidence>
<feature type="compositionally biased region" description="Low complexity" evidence="1">
    <location>
        <begin position="71"/>
        <end position="80"/>
    </location>
</feature>
<dbReference type="Proteomes" id="UP001235744">
    <property type="component" value="Chromosome"/>
</dbReference>
<proteinExistence type="predicted"/>